<reference evidence="1" key="1">
    <citation type="submission" date="2020-05" db="EMBL/GenBank/DDBJ databases">
        <title>Large-scale comparative analyses of tick genomes elucidate their genetic diversity and vector capacities.</title>
        <authorList>
            <person name="Jia N."/>
            <person name="Wang J."/>
            <person name="Shi W."/>
            <person name="Du L."/>
            <person name="Sun Y."/>
            <person name="Zhan W."/>
            <person name="Jiang J."/>
            <person name="Wang Q."/>
            <person name="Zhang B."/>
            <person name="Ji P."/>
            <person name="Sakyi L.B."/>
            <person name="Cui X."/>
            <person name="Yuan T."/>
            <person name="Jiang B."/>
            <person name="Yang W."/>
            <person name="Lam T.T.-Y."/>
            <person name="Chang Q."/>
            <person name="Ding S."/>
            <person name="Wang X."/>
            <person name="Zhu J."/>
            <person name="Ruan X."/>
            <person name="Zhao L."/>
            <person name="Wei J."/>
            <person name="Que T."/>
            <person name="Du C."/>
            <person name="Cheng J."/>
            <person name="Dai P."/>
            <person name="Han X."/>
            <person name="Huang E."/>
            <person name="Gao Y."/>
            <person name="Liu J."/>
            <person name="Shao H."/>
            <person name="Ye R."/>
            <person name="Li L."/>
            <person name="Wei W."/>
            <person name="Wang X."/>
            <person name="Wang C."/>
            <person name="Yang T."/>
            <person name="Huo Q."/>
            <person name="Li W."/>
            <person name="Guo W."/>
            <person name="Chen H."/>
            <person name="Zhou L."/>
            <person name="Ni X."/>
            <person name="Tian J."/>
            <person name="Zhou Y."/>
            <person name="Sheng Y."/>
            <person name="Liu T."/>
            <person name="Pan Y."/>
            <person name="Xia L."/>
            <person name="Li J."/>
            <person name="Zhao F."/>
            <person name="Cao W."/>
        </authorList>
    </citation>
    <scope>NUCLEOTIDE SEQUENCE</scope>
    <source>
        <strain evidence="1">Hyas-2018</strain>
    </source>
</reference>
<gene>
    <name evidence="1" type="ORF">HPB50_022949</name>
</gene>
<dbReference type="EMBL" id="CM023485">
    <property type="protein sequence ID" value="KAH6931215.1"/>
    <property type="molecule type" value="Genomic_DNA"/>
</dbReference>
<proteinExistence type="predicted"/>
<organism evidence="1 2">
    <name type="scientific">Hyalomma asiaticum</name>
    <name type="common">Tick</name>
    <dbReference type="NCBI Taxonomy" id="266040"/>
    <lineage>
        <taxon>Eukaryota</taxon>
        <taxon>Metazoa</taxon>
        <taxon>Ecdysozoa</taxon>
        <taxon>Arthropoda</taxon>
        <taxon>Chelicerata</taxon>
        <taxon>Arachnida</taxon>
        <taxon>Acari</taxon>
        <taxon>Parasitiformes</taxon>
        <taxon>Ixodida</taxon>
        <taxon>Ixodoidea</taxon>
        <taxon>Ixodidae</taxon>
        <taxon>Hyalomminae</taxon>
        <taxon>Hyalomma</taxon>
    </lineage>
</organism>
<accession>A0ACB7S9C1</accession>
<dbReference type="Proteomes" id="UP000821845">
    <property type="component" value="Chromosome 5"/>
</dbReference>
<keyword evidence="2" id="KW-1185">Reference proteome</keyword>
<evidence type="ECO:0000313" key="2">
    <source>
        <dbReference type="Proteomes" id="UP000821845"/>
    </source>
</evidence>
<evidence type="ECO:0000313" key="1">
    <source>
        <dbReference type="EMBL" id="KAH6931215.1"/>
    </source>
</evidence>
<sequence>MVWAKTWSIGCGYSLFPRGRWFVQSYVCNYGPSGNYLNSRVYLPGEPCSRCEPGTRCVGNSSSSSIFGRHRANASAFGSLCKSETADGPQVTLPTGTIFYCNFHSSSLDCPIKEESYGSFQVRRLTGGGGYLTTTAGANESAAVTLDRVLAVPDNETEASVCLRFRFRKGPFRDGAGGSSELHVRLSVLDRNVIKSSALTRHYSHWTPYSITITRPTKVQLTLLLKVGENSAPQYFDLTDVLLARKPC</sequence>
<name>A0ACB7S9C1_HYAAI</name>
<comment type="caution">
    <text evidence="1">The sequence shown here is derived from an EMBL/GenBank/DDBJ whole genome shotgun (WGS) entry which is preliminary data.</text>
</comment>
<protein>
    <submittedName>
        <fullName evidence="1">Uncharacterized protein</fullName>
    </submittedName>
</protein>